<evidence type="ECO:0000256" key="1">
    <source>
        <dbReference type="ARBA" id="ARBA00004651"/>
    </source>
</evidence>
<keyword evidence="3 6" id="KW-0812">Transmembrane</keyword>
<dbReference type="RefSeq" id="WP_121090892.1">
    <property type="nucleotide sequence ID" value="NZ_RBZU01000017.1"/>
</dbReference>
<dbReference type="CDD" id="cd13128">
    <property type="entry name" value="MATE_Wzx_like"/>
    <property type="match status" value="1"/>
</dbReference>
<protein>
    <submittedName>
        <fullName evidence="7">Flippase</fullName>
    </submittedName>
</protein>
<comment type="subcellular location">
    <subcellularLocation>
        <location evidence="1">Cell membrane</location>
        <topology evidence="1">Multi-pass membrane protein</topology>
    </subcellularLocation>
</comment>
<gene>
    <name evidence="7" type="ORF">D7S86_26060</name>
</gene>
<feature type="transmembrane region" description="Helical" evidence="6">
    <location>
        <begin position="9"/>
        <end position="33"/>
    </location>
</feature>
<evidence type="ECO:0000313" key="8">
    <source>
        <dbReference type="Proteomes" id="UP000270342"/>
    </source>
</evidence>
<feature type="transmembrane region" description="Helical" evidence="6">
    <location>
        <begin position="338"/>
        <end position="359"/>
    </location>
</feature>
<dbReference type="AlphaFoldDB" id="A0A494XCM1"/>
<feature type="transmembrane region" description="Helical" evidence="6">
    <location>
        <begin position="161"/>
        <end position="179"/>
    </location>
</feature>
<dbReference type="OrthoDB" id="8766744at2"/>
<evidence type="ECO:0000256" key="6">
    <source>
        <dbReference type="SAM" id="Phobius"/>
    </source>
</evidence>
<evidence type="ECO:0000256" key="3">
    <source>
        <dbReference type="ARBA" id="ARBA00022692"/>
    </source>
</evidence>
<feature type="transmembrane region" description="Helical" evidence="6">
    <location>
        <begin position="128"/>
        <end position="149"/>
    </location>
</feature>
<keyword evidence="8" id="KW-1185">Reference proteome</keyword>
<feature type="transmembrane region" description="Helical" evidence="6">
    <location>
        <begin position="421"/>
        <end position="440"/>
    </location>
</feature>
<dbReference type="PANTHER" id="PTHR30250:SF26">
    <property type="entry name" value="PSMA PROTEIN"/>
    <property type="match status" value="1"/>
</dbReference>
<dbReference type="Proteomes" id="UP000270342">
    <property type="component" value="Unassembled WGS sequence"/>
</dbReference>
<keyword evidence="5 6" id="KW-0472">Membrane</keyword>
<evidence type="ECO:0000313" key="7">
    <source>
        <dbReference type="EMBL" id="RKP45313.1"/>
    </source>
</evidence>
<feature type="transmembrane region" description="Helical" evidence="6">
    <location>
        <begin position="185"/>
        <end position="207"/>
    </location>
</feature>
<sequence>MERAILKNVAINFVGLVLPTFISLATIPTYIHLLGVERYGFVALIWTLIGYFGVLDFGMSIATENQISKACASGDTALRARLFWSAFWLNLVTGLCGSVVVLLSGWIYVRLGYATTPLQHEMIATVPWLALAVPISNVSWVFAGAINGAERFGVFNTNQTIGTFIFQLLPIGAAFVFGATLPVVIAAAIAARLIAGAMLGAAVLRILDVRRVLPPDRKLVRELFGYGGWVVLGNATSGFADTMDRTLIGFIMGARFVTYYAVPQNLVTKLQMLQMALHRTLFPRLSALEREGADRVARDGLSFMNAVLTPPCVVGIFALGPFLHLWVGHAVAVESLPVGRILIIAVWFFGQSALARILLQAQGHPIASTRVSLITLPAVAIALWIGIHAFGILGAAWVIVARAAIENIVLSWLARIRARQTVFEALAHLGLLVVSLALAGPLAKSFGIATSLGAGVVVLLCSATWSWMSSPGLRTLARMMLARIVPHAKAPETAK</sequence>
<accession>A0A494XCM1</accession>
<name>A0A494XCM1_9BURK</name>
<evidence type="ECO:0000256" key="5">
    <source>
        <dbReference type="ARBA" id="ARBA00023136"/>
    </source>
</evidence>
<dbReference type="PANTHER" id="PTHR30250">
    <property type="entry name" value="PST FAMILY PREDICTED COLANIC ACID TRANSPORTER"/>
    <property type="match status" value="1"/>
</dbReference>
<feature type="transmembrane region" description="Helical" evidence="6">
    <location>
        <begin position="39"/>
        <end position="61"/>
    </location>
</feature>
<feature type="transmembrane region" description="Helical" evidence="6">
    <location>
        <begin position="371"/>
        <end position="390"/>
    </location>
</feature>
<feature type="transmembrane region" description="Helical" evidence="6">
    <location>
        <begin position="303"/>
        <end position="326"/>
    </location>
</feature>
<comment type="caution">
    <text evidence="7">The sequence shown here is derived from an EMBL/GenBank/DDBJ whole genome shotgun (WGS) entry which is preliminary data.</text>
</comment>
<keyword evidence="2" id="KW-1003">Cell membrane</keyword>
<dbReference type="InterPro" id="IPR050833">
    <property type="entry name" value="Poly_Biosynth_Transport"/>
</dbReference>
<evidence type="ECO:0000256" key="4">
    <source>
        <dbReference type="ARBA" id="ARBA00022989"/>
    </source>
</evidence>
<feature type="transmembrane region" description="Helical" evidence="6">
    <location>
        <begin position="82"/>
        <end position="108"/>
    </location>
</feature>
<dbReference type="EMBL" id="RBZU01000017">
    <property type="protein sequence ID" value="RKP45313.1"/>
    <property type="molecule type" value="Genomic_DNA"/>
</dbReference>
<dbReference type="Pfam" id="PF13440">
    <property type="entry name" value="Polysacc_synt_3"/>
    <property type="match status" value="1"/>
</dbReference>
<feature type="transmembrane region" description="Helical" evidence="6">
    <location>
        <begin position="446"/>
        <end position="468"/>
    </location>
</feature>
<feature type="transmembrane region" description="Helical" evidence="6">
    <location>
        <begin position="246"/>
        <end position="262"/>
    </location>
</feature>
<dbReference type="GO" id="GO:0005886">
    <property type="term" value="C:plasma membrane"/>
    <property type="evidence" value="ECO:0007669"/>
    <property type="project" value="UniProtKB-SubCell"/>
</dbReference>
<reference evidence="7 8" key="1">
    <citation type="submission" date="2018-10" db="EMBL/GenBank/DDBJ databases">
        <title>Robbsia sp. DHC34, isolated from soil.</title>
        <authorList>
            <person name="Gao Z.-H."/>
            <person name="Qiu L.-H."/>
        </authorList>
    </citation>
    <scope>NUCLEOTIDE SEQUENCE [LARGE SCALE GENOMIC DNA]</scope>
    <source>
        <strain evidence="7 8">DHC34</strain>
    </source>
</reference>
<evidence type="ECO:0000256" key="2">
    <source>
        <dbReference type="ARBA" id="ARBA00022475"/>
    </source>
</evidence>
<organism evidence="7 8">
    <name type="scientific">Pararobbsia silviterrae</name>
    <dbReference type="NCBI Taxonomy" id="1792498"/>
    <lineage>
        <taxon>Bacteria</taxon>
        <taxon>Pseudomonadati</taxon>
        <taxon>Pseudomonadota</taxon>
        <taxon>Betaproteobacteria</taxon>
        <taxon>Burkholderiales</taxon>
        <taxon>Burkholderiaceae</taxon>
        <taxon>Pararobbsia</taxon>
    </lineage>
</organism>
<keyword evidence="4 6" id="KW-1133">Transmembrane helix</keyword>
<proteinExistence type="predicted"/>